<comment type="caution">
    <text evidence="3">The sequence shown here is derived from an EMBL/GenBank/DDBJ whole genome shotgun (WGS) entry which is preliminary data.</text>
</comment>
<keyword evidence="4" id="KW-1185">Reference proteome</keyword>
<comment type="similarity">
    <text evidence="1">Belongs to the cycloisomerase 2 family.</text>
</comment>
<dbReference type="Gene3D" id="2.130.10.10">
    <property type="entry name" value="YVTN repeat-like/Quinoprotein amine dehydrogenase"/>
    <property type="match status" value="1"/>
</dbReference>
<dbReference type="InterPro" id="IPR015943">
    <property type="entry name" value="WD40/YVTN_repeat-like_dom_sf"/>
</dbReference>
<dbReference type="SUPFAM" id="SSF51004">
    <property type="entry name" value="C-terminal (heme d1) domain of cytochrome cd1-nitrite reductase"/>
    <property type="match status" value="1"/>
</dbReference>
<dbReference type="AlphaFoldDB" id="A0AAW4PUE7"/>
<feature type="region of interest" description="Disordered" evidence="2">
    <location>
        <begin position="135"/>
        <end position="161"/>
    </location>
</feature>
<sequence length="348" mass="37699">MTQKFPIAVIGTYSPANSAGVHTVAVNPDTGALDQLDSVVAGPDPTFVASHPHDDYIYAAVRAEPEGVIKAFQVDNDTGELSLVNSVESGALSPCHCSVDATGEYLFVAHYTGGAVSMLPLKADGGVAAPTAVIEHSGSSTDPNRQTSPHPHSVNPGPDNDYLYVPDLGTDQVVIYDIRPEEDNIALYQTVDIEPGSGPRHLSFSPDDEYVYLINELDSTVTVFQRTLDGELTKESKVSTLPSDFDEKNKTAEIQVHPSGRYVFASNRGRDTIVTFAVDGDELHRIEEAPTGGEWPRHFNVCPTGETLFVENRDTDEVIAFDIDIETGGLTQTEQRLNVTEPVCLQWI</sequence>
<dbReference type="InterPro" id="IPR019405">
    <property type="entry name" value="Lactonase_7-beta_prop"/>
</dbReference>
<accession>A0AAW4PUE7</accession>
<dbReference type="RefSeq" id="WP_220620162.1">
    <property type="nucleotide sequence ID" value="NZ_RKLR01000012.1"/>
</dbReference>
<evidence type="ECO:0000313" key="3">
    <source>
        <dbReference type="EMBL" id="MBX0325298.1"/>
    </source>
</evidence>
<dbReference type="PANTHER" id="PTHR30344:SF1">
    <property type="entry name" value="6-PHOSPHOGLUCONOLACTONASE"/>
    <property type="match status" value="1"/>
</dbReference>
<dbReference type="InterPro" id="IPR050282">
    <property type="entry name" value="Cycloisomerase_2"/>
</dbReference>
<feature type="compositionally biased region" description="Polar residues" evidence="2">
    <location>
        <begin position="137"/>
        <end position="150"/>
    </location>
</feature>
<name>A0AAW4PUE7_9EURY</name>
<dbReference type="GO" id="GO:0005829">
    <property type="term" value="C:cytosol"/>
    <property type="evidence" value="ECO:0007669"/>
    <property type="project" value="TreeGrafter"/>
</dbReference>
<gene>
    <name evidence="3" type="ORF">EGH21_19925</name>
</gene>
<dbReference type="EMBL" id="RKLR01000012">
    <property type="protein sequence ID" value="MBX0325298.1"/>
    <property type="molecule type" value="Genomic_DNA"/>
</dbReference>
<dbReference type="Pfam" id="PF10282">
    <property type="entry name" value="Lactonase"/>
    <property type="match status" value="1"/>
</dbReference>
<evidence type="ECO:0000256" key="2">
    <source>
        <dbReference type="SAM" id="MobiDB-lite"/>
    </source>
</evidence>
<evidence type="ECO:0000313" key="4">
    <source>
        <dbReference type="Proteomes" id="UP001430377"/>
    </source>
</evidence>
<proteinExistence type="inferred from homology"/>
<protein>
    <submittedName>
        <fullName evidence="3">Lactonase family protein</fullName>
    </submittedName>
</protein>
<evidence type="ECO:0000256" key="1">
    <source>
        <dbReference type="ARBA" id="ARBA00005564"/>
    </source>
</evidence>
<reference evidence="3 4" key="1">
    <citation type="submission" date="2021-06" db="EMBL/GenBank/DDBJ databases">
        <title>Halomicroarcula sp. a new haloarchaeum isolated from saline soil.</title>
        <authorList>
            <person name="Duran-Viseras A."/>
            <person name="Sanchez-Porro C."/>
            <person name="Ventosa A."/>
        </authorList>
    </citation>
    <scope>NUCLEOTIDE SEQUENCE [LARGE SCALE GENOMIC DNA]</scope>
    <source>
        <strain evidence="3 4">F13</strain>
    </source>
</reference>
<dbReference type="GO" id="GO:0017057">
    <property type="term" value="F:6-phosphogluconolactonase activity"/>
    <property type="evidence" value="ECO:0007669"/>
    <property type="project" value="TreeGrafter"/>
</dbReference>
<organism evidence="3 4">
    <name type="scientific">Haloarcula rubra</name>
    <dbReference type="NCBI Taxonomy" id="2487747"/>
    <lineage>
        <taxon>Archaea</taxon>
        <taxon>Methanobacteriati</taxon>
        <taxon>Methanobacteriota</taxon>
        <taxon>Stenosarchaea group</taxon>
        <taxon>Halobacteria</taxon>
        <taxon>Halobacteriales</taxon>
        <taxon>Haloarculaceae</taxon>
        <taxon>Haloarcula</taxon>
    </lineage>
</organism>
<dbReference type="InterPro" id="IPR011048">
    <property type="entry name" value="Haem_d1_sf"/>
</dbReference>
<dbReference type="PANTHER" id="PTHR30344">
    <property type="entry name" value="6-PHOSPHOGLUCONOLACTONASE-RELATED"/>
    <property type="match status" value="1"/>
</dbReference>
<dbReference type="Proteomes" id="UP001430377">
    <property type="component" value="Unassembled WGS sequence"/>
</dbReference>